<dbReference type="Proteomes" id="UP000799764">
    <property type="component" value="Unassembled WGS sequence"/>
</dbReference>
<dbReference type="AlphaFoldDB" id="A0A9P4PCY2"/>
<organism evidence="2 3">
    <name type="scientific">Karstenula rhodostoma CBS 690.94</name>
    <dbReference type="NCBI Taxonomy" id="1392251"/>
    <lineage>
        <taxon>Eukaryota</taxon>
        <taxon>Fungi</taxon>
        <taxon>Dikarya</taxon>
        <taxon>Ascomycota</taxon>
        <taxon>Pezizomycotina</taxon>
        <taxon>Dothideomycetes</taxon>
        <taxon>Pleosporomycetidae</taxon>
        <taxon>Pleosporales</taxon>
        <taxon>Massarineae</taxon>
        <taxon>Didymosphaeriaceae</taxon>
        <taxon>Karstenula</taxon>
    </lineage>
</organism>
<proteinExistence type="predicted"/>
<sequence length="110" mass="11571">MLPFVCTCVRHCPATSLRPMTALTPAIDLPPTSTGVRVPGPSSPRTKNHPVQSTSHIPRTATTSLFVLSRSPFPLKQTSSSPASALASSTQHSSRTLIPAFVATPTHASQ</sequence>
<name>A0A9P4PCY2_9PLEO</name>
<evidence type="ECO:0000313" key="2">
    <source>
        <dbReference type="EMBL" id="KAF2441647.1"/>
    </source>
</evidence>
<feature type="compositionally biased region" description="Low complexity" evidence="1">
    <location>
        <begin position="79"/>
        <end position="89"/>
    </location>
</feature>
<comment type="caution">
    <text evidence="2">The sequence shown here is derived from an EMBL/GenBank/DDBJ whole genome shotgun (WGS) entry which is preliminary data.</text>
</comment>
<keyword evidence="3" id="KW-1185">Reference proteome</keyword>
<evidence type="ECO:0000313" key="3">
    <source>
        <dbReference type="Proteomes" id="UP000799764"/>
    </source>
</evidence>
<dbReference type="EMBL" id="MU001505">
    <property type="protein sequence ID" value="KAF2441647.1"/>
    <property type="molecule type" value="Genomic_DNA"/>
</dbReference>
<protein>
    <submittedName>
        <fullName evidence="2">Uncharacterized protein</fullName>
    </submittedName>
</protein>
<reference evidence="2" key="1">
    <citation type="journal article" date="2020" name="Stud. Mycol.">
        <title>101 Dothideomycetes genomes: a test case for predicting lifestyles and emergence of pathogens.</title>
        <authorList>
            <person name="Haridas S."/>
            <person name="Albert R."/>
            <person name="Binder M."/>
            <person name="Bloem J."/>
            <person name="Labutti K."/>
            <person name="Salamov A."/>
            <person name="Andreopoulos B."/>
            <person name="Baker S."/>
            <person name="Barry K."/>
            <person name="Bills G."/>
            <person name="Bluhm B."/>
            <person name="Cannon C."/>
            <person name="Castanera R."/>
            <person name="Culley D."/>
            <person name="Daum C."/>
            <person name="Ezra D."/>
            <person name="Gonzalez J."/>
            <person name="Henrissat B."/>
            <person name="Kuo A."/>
            <person name="Liang C."/>
            <person name="Lipzen A."/>
            <person name="Lutzoni F."/>
            <person name="Magnuson J."/>
            <person name="Mondo S."/>
            <person name="Nolan M."/>
            <person name="Ohm R."/>
            <person name="Pangilinan J."/>
            <person name="Park H.-J."/>
            <person name="Ramirez L."/>
            <person name="Alfaro M."/>
            <person name="Sun H."/>
            <person name="Tritt A."/>
            <person name="Yoshinaga Y."/>
            <person name="Zwiers L.-H."/>
            <person name="Turgeon B."/>
            <person name="Goodwin S."/>
            <person name="Spatafora J."/>
            <person name="Crous P."/>
            <person name="Grigoriev I."/>
        </authorList>
    </citation>
    <scope>NUCLEOTIDE SEQUENCE</scope>
    <source>
        <strain evidence="2">CBS 690.94</strain>
    </source>
</reference>
<feature type="compositionally biased region" description="Polar residues" evidence="1">
    <location>
        <begin position="43"/>
        <end position="60"/>
    </location>
</feature>
<accession>A0A9P4PCY2</accession>
<evidence type="ECO:0000256" key="1">
    <source>
        <dbReference type="SAM" id="MobiDB-lite"/>
    </source>
</evidence>
<feature type="region of interest" description="Disordered" evidence="1">
    <location>
        <begin position="24"/>
        <end position="60"/>
    </location>
</feature>
<gene>
    <name evidence="2" type="ORF">P171DRAFT_434298</name>
</gene>
<feature type="region of interest" description="Disordered" evidence="1">
    <location>
        <begin position="74"/>
        <end position="110"/>
    </location>
</feature>